<protein>
    <submittedName>
        <fullName evidence="3">Uncharacterized protein</fullName>
    </submittedName>
</protein>
<feature type="compositionally biased region" description="Polar residues" evidence="2">
    <location>
        <begin position="253"/>
        <end position="263"/>
    </location>
</feature>
<accession>A0A0D2IDD9</accession>
<dbReference type="HOGENOM" id="CLU_053549_1_0_1"/>
<feature type="coiled-coil region" evidence="1">
    <location>
        <begin position="293"/>
        <end position="320"/>
    </location>
</feature>
<dbReference type="EMBL" id="KN846985">
    <property type="protein sequence ID" value="KIW94769.1"/>
    <property type="molecule type" value="Genomic_DNA"/>
</dbReference>
<sequence>MAPPDLNSLPPSRSTSSSPMQPRSMQTTNIPPNRQQTPSPRSSSISLAAAAVTNAANVNESRRSSLSNRGSPRLGRMPSDRRRSQVAMNLNLNDPTIPSPGELSSSDPRIGFGHSYTSASPPTIGGRSAIATGDPHHQRQPSLGEIHNELEQEQEAQVNRMLQMIREQQLQLDALRNSQGQNGHHSRHSSQPNSAVAGSGTAVVDDETPASERSITFPSIHPAVPAVPPLTRRISRGPSSASRSPALRPLPAQESSISNTTASGDWPPSPLESITTARRNSFRDETAFYQAETANLTRENQMLRMRIRELEKQISELTASPANTPVTPSNLVTSPPVNSPPVAAAVGEATAAAEVARVSIEPDKA</sequence>
<feature type="compositionally biased region" description="Polar residues" evidence="2">
    <location>
        <begin position="28"/>
        <end position="46"/>
    </location>
</feature>
<gene>
    <name evidence="3" type="ORF">Z519_04746</name>
</gene>
<dbReference type="VEuPathDB" id="FungiDB:Z519_04746"/>
<dbReference type="OrthoDB" id="5407781at2759"/>
<keyword evidence="1" id="KW-0175">Coiled coil</keyword>
<organism evidence="3 4">
    <name type="scientific">Cladophialophora bantiana (strain ATCC 10958 / CBS 173.52 / CDC B-1940 / NIH 8579)</name>
    <name type="common">Xylohypha bantiana</name>
    <dbReference type="NCBI Taxonomy" id="1442370"/>
    <lineage>
        <taxon>Eukaryota</taxon>
        <taxon>Fungi</taxon>
        <taxon>Dikarya</taxon>
        <taxon>Ascomycota</taxon>
        <taxon>Pezizomycotina</taxon>
        <taxon>Eurotiomycetes</taxon>
        <taxon>Chaetothyriomycetidae</taxon>
        <taxon>Chaetothyriales</taxon>
        <taxon>Herpotrichiellaceae</taxon>
        <taxon>Cladophialophora</taxon>
    </lineage>
</organism>
<evidence type="ECO:0000313" key="3">
    <source>
        <dbReference type="EMBL" id="KIW94769.1"/>
    </source>
</evidence>
<keyword evidence="4" id="KW-1185">Reference proteome</keyword>
<feature type="region of interest" description="Disordered" evidence="2">
    <location>
        <begin position="177"/>
        <end position="273"/>
    </location>
</feature>
<dbReference type="RefSeq" id="XP_016621438.1">
    <property type="nucleotide sequence ID" value="XM_016762491.1"/>
</dbReference>
<feature type="region of interest" description="Disordered" evidence="2">
    <location>
        <begin position="1"/>
        <end position="111"/>
    </location>
</feature>
<feature type="compositionally biased region" description="Polar residues" evidence="2">
    <location>
        <begin position="177"/>
        <end position="196"/>
    </location>
</feature>
<name>A0A0D2IDD9_CLAB1</name>
<feature type="compositionally biased region" description="Low complexity" evidence="2">
    <location>
        <begin position="236"/>
        <end position="252"/>
    </location>
</feature>
<evidence type="ECO:0000313" key="4">
    <source>
        <dbReference type="Proteomes" id="UP000053789"/>
    </source>
</evidence>
<evidence type="ECO:0000256" key="2">
    <source>
        <dbReference type="SAM" id="MobiDB-lite"/>
    </source>
</evidence>
<reference evidence="3" key="1">
    <citation type="submission" date="2015-01" db="EMBL/GenBank/DDBJ databases">
        <title>The Genome Sequence of Cladophialophora bantiana CBS 173.52.</title>
        <authorList>
            <consortium name="The Broad Institute Genomics Platform"/>
            <person name="Cuomo C."/>
            <person name="de Hoog S."/>
            <person name="Gorbushina A."/>
            <person name="Stielow B."/>
            <person name="Teixiera M."/>
            <person name="Abouelleil A."/>
            <person name="Chapman S.B."/>
            <person name="Priest M."/>
            <person name="Young S.K."/>
            <person name="Wortman J."/>
            <person name="Nusbaum C."/>
            <person name="Birren B."/>
        </authorList>
    </citation>
    <scope>NUCLEOTIDE SEQUENCE [LARGE SCALE GENOMIC DNA]</scope>
    <source>
        <strain evidence="3">CBS 173.52</strain>
    </source>
</reference>
<evidence type="ECO:0000256" key="1">
    <source>
        <dbReference type="SAM" id="Coils"/>
    </source>
</evidence>
<dbReference type="PANTHER" id="PTHR39610:SF2">
    <property type="entry name" value="BZIP DOMAIN-CONTAINING PROTEIN"/>
    <property type="match status" value="1"/>
</dbReference>
<dbReference type="PANTHER" id="PTHR39610">
    <property type="entry name" value="BZIP DOMAIN-CONTAINING PROTEIN-RELATED"/>
    <property type="match status" value="1"/>
</dbReference>
<feature type="compositionally biased region" description="Low complexity" evidence="2">
    <location>
        <begin position="48"/>
        <end position="59"/>
    </location>
</feature>
<feature type="compositionally biased region" description="Polar residues" evidence="2">
    <location>
        <begin position="86"/>
        <end position="107"/>
    </location>
</feature>
<proteinExistence type="predicted"/>
<dbReference type="AlphaFoldDB" id="A0A0D2IDD9"/>
<dbReference type="Proteomes" id="UP000053789">
    <property type="component" value="Unassembled WGS sequence"/>
</dbReference>
<dbReference type="GeneID" id="27697674"/>
<feature type="compositionally biased region" description="Low complexity" evidence="2">
    <location>
        <begin position="10"/>
        <end position="27"/>
    </location>
</feature>